<dbReference type="InterPro" id="IPR005467">
    <property type="entry name" value="His_kinase_dom"/>
</dbReference>
<dbReference type="Gene3D" id="3.30.565.10">
    <property type="entry name" value="Histidine kinase-like ATPase, C-terminal domain"/>
    <property type="match status" value="1"/>
</dbReference>
<evidence type="ECO:0000256" key="3">
    <source>
        <dbReference type="ARBA" id="ARBA00006402"/>
    </source>
</evidence>
<dbReference type="RefSeq" id="WP_316435103.1">
    <property type="nucleotide sequence ID" value="NZ_CP053586.1"/>
</dbReference>
<dbReference type="GO" id="GO:0000155">
    <property type="term" value="F:phosphorelay sensor kinase activity"/>
    <property type="evidence" value="ECO:0007669"/>
    <property type="project" value="InterPro"/>
</dbReference>
<dbReference type="SUPFAM" id="SSF55781">
    <property type="entry name" value="GAF domain-like"/>
    <property type="match status" value="1"/>
</dbReference>
<dbReference type="FunFam" id="3.30.565.10:FF:000010">
    <property type="entry name" value="Sensor histidine kinase RcsC"/>
    <property type="match status" value="1"/>
</dbReference>
<dbReference type="Gene3D" id="3.30.450.20">
    <property type="entry name" value="PAS domain"/>
    <property type="match status" value="9"/>
</dbReference>
<evidence type="ECO:0000259" key="18">
    <source>
        <dbReference type="PROSITE" id="PS50110"/>
    </source>
</evidence>
<evidence type="ECO:0000256" key="11">
    <source>
        <dbReference type="ARBA" id="ARBA00022989"/>
    </source>
</evidence>
<feature type="domain" description="PAC" evidence="20">
    <location>
        <begin position="545"/>
        <end position="597"/>
    </location>
</feature>
<keyword evidence="11" id="KW-1133">Transmembrane helix</keyword>
<feature type="coiled-coil region" evidence="16">
    <location>
        <begin position="1547"/>
        <end position="1578"/>
    </location>
</feature>
<dbReference type="PRINTS" id="PR00344">
    <property type="entry name" value="BCTRLSENSOR"/>
</dbReference>
<dbReference type="InterPro" id="IPR036890">
    <property type="entry name" value="HATPase_C_sf"/>
</dbReference>
<dbReference type="Pfam" id="PF01590">
    <property type="entry name" value="GAF"/>
    <property type="match status" value="1"/>
</dbReference>
<feature type="domain" description="PAS" evidence="19">
    <location>
        <begin position="731"/>
        <end position="792"/>
    </location>
</feature>
<dbReference type="InterPro" id="IPR036097">
    <property type="entry name" value="HisK_dim/P_sf"/>
</dbReference>
<evidence type="ECO:0000256" key="8">
    <source>
        <dbReference type="ARBA" id="ARBA00022741"/>
    </source>
</evidence>
<dbReference type="SMART" id="SM00448">
    <property type="entry name" value="REC"/>
    <property type="match status" value="1"/>
</dbReference>
<dbReference type="EC" id="2.7.13.3" evidence="4"/>
<gene>
    <name evidence="21" type="ORF">HJG54_11615</name>
</gene>
<dbReference type="SMART" id="SM00388">
    <property type="entry name" value="HisKA"/>
    <property type="match status" value="1"/>
</dbReference>
<dbReference type="InterPro" id="IPR003018">
    <property type="entry name" value="GAF"/>
</dbReference>
<evidence type="ECO:0000259" key="19">
    <source>
        <dbReference type="PROSITE" id="PS50112"/>
    </source>
</evidence>
<dbReference type="InterPro" id="IPR001789">
    <property type="entry name" value="Sig_transdc_resp-reg_receiver"/>
</dbReference>
<feature type="domain" description="PAC" evidence="20">
    <location>
        <begin position="805"/>
        <end position="857"/>
    </location>
</feature>
<dbReference type="SMART" id="SM00387">
    <property type="entry name" value="HATPase_c"/>
    <property type="match status" value="1"/>
</dbReference>
<dbReference type="Pfam" id="PF08447">
    <property type="entry name" value="PAS_3"/>
    <property type="match status" value="3"/>
</dbReference>
<evidence type="ECO:0000256" key="13">
    <source>
        <dbReference type="ARBA" id="ARBA00023136"/>
    </source>
</evidence>
<dbReference type="CDD" id="cd17546">
    <property type="entry name" value="REC_hyHK_CKI1_RcsC-like"/>
    <property type="match status" value="1"/>
</dbReference>
<keyword evidence="8" id="KW-0547">Nucleotide-binding</keyword>
<evidence type="ECO:0000256" key="6">
    <source>
        <dbReference type="ARBA" id="ARBA00022679"/>
    </source>
</evidence>
<feature type="coiled-coil region" evidence="16">
    <location>
        <begin position="714"/>
        <end position="741"/>
    </location>
</feature>
<dbReference type="GO" id="GO:0016020">
    <property type="term" value="C:membrane"/>
    <property type="evidence" value="ECO:0007669"/>
    <property type="project" value="UniProtKB-SubCell"/>
</dbReference>
<feature type="domain" description="PAC" evidence="20">
    <location>
        <begin position="1503"/>
        <end position="1556"/>
    </location>
</feature>
<dbReference type="InterPro" id="IPR003661">
    <property type="entry name" value="HisK_dim/P_dom"/>
</dbReference>
<dbReference type="PANTHER" id="PTHR43304:SF1">
    <property type="entry name" value="PAC DOMAIN-CONTAINING PROTEIN"/>
    <property type="match status" value="1"/>
</dbReference>
<feature type="domain" description="PAS" evidence="19">
    <location>
        <begin position="343"/>
        <end position="417"/>
    </location>
</feature>
<evidence type="ECO:0000256" key="7">
    <source>
        <dbReference type="ARBA" id="ARBA00022692"/>
    </source>
</evidence>
<evidence type="ECO:0000256" key="10">
    <source>
        <dbReference type="ARBA" id="ARBA00022840"/>
    </source>
</evidence>
<feature type="domain" description="PAC" evidence="20">
    <location>
        <begin position="1247"/>
        <end position="1300"/>
    </location>
</feature>
<feature type="domain" description="PAC" evidence="20">
    <location>
        <begin position="290"/>
        <end position="342"/>
    </location>
</feature>
<evidence type="ECO:0000256" key="12">
    <source>
        <dbReference type="ARBA" id="ARBA00023012"/>
    </source>
</evidence>
<dbReference type="EMBL" id="CP053586">
    <property type="protein sequence ID" value="WNZ23436.1"/>
    <property type="molecule type" value="Genomic_DNA"/>
</dbReference>
<dbReference type="InterPro" id="IPR000700">
    <property type="entry name" value="PAS-assoc_C"/>
</dbReference>
<evidence type="ECO:0000256" key="5">
    <source>
        <dbReference type="ARBA" id="ARBA00022553"/>
    </source>
</evidence>
<dbReference type="Gene3D" id="3.40.50.2300">
    <property type="match status" value="1"/>
</dbReference>
<feature type="domain" description="PAS" evidence="19">
    <location>
        <begin position="1038"/>
        <end position="1113"/>
    </location>
</feature>
<dbReference type="PROSITE" id="PS50109">
    <property type="entry name" value="HIS_KIN"/>
    <property type="match status" value="1"/>
</dbReference>
<dbReference type="InterPro" id="IPR003594">
    <property type="entry name" value="HATPase_dom"/>
</dbReference>
<dbReference type="InterPro" id="IPR035965">
    <property type="entry name" value="PAS-like_dom_sf"/>
</dbReference>
<feature type="domain" description="Response regulatory" evidence="18">
    <location>
        <begin position="1864"/>
        <end position="1985"/>
    </location>
</feature>
<dbReference type="SUPFAM" id="SSF52172">
    <property type="entry name" value="CheY-like"/>
    <property type="match status" value="1"/>
</dbReference>
<feature type="domain" description="PAC" evidence="20">
    <location>
        <begin position="1115"/>
        <end position="1167"/>
    </location>
</feature>
<keyword evidence="7" id="KW-0812">Transmembrane</keyword>
<evidence type="ECO:0000256" key="16">
    <source>
        <dbReference type="SAM" id="Coils"/>
    </source>
</evidence>
<dbReference type="InterPro" id="IPR011006">
    <property type="entry name" value="CheY-like_superfamily"/>
</dbReference>
<dbReference type="SMART" id="SM00091">
    <property type="entry name" value="PAS"/>
    <property type="match status" value="9"/>
</dbReference>
<dbReference type="GO" id="GO:0005524">
    <property type="term" value="F:ATP binding"/>
    <property type="evidence" value="ECO:0007669"/>
    <property type="project" value="UniProtKB-KW"/>
</dbReference>
<dbReference type="InterPro" id="IPR000014">
    <property type="entry name" value="PAS"/>
</dbReference>
<dbReference type="PANTHER" id="PTHR43304">
    <property type="entry name" value="PHYTOCHROME-LIKE PROTEIN CPH1"/>
    <property type="match status" value="1"/>
</dbReference>
<dbReference type="InterPro" id="IPR013656">
    <property type="entry name" value="PAS_4"/>
</dbReference>
<dbReference type="PROSITE" id="PS50112">
    <property type="entry name" value="PAS"/>
    <property type="match status" value="7"/>
</dbReference>
<comment type="subcellular location">
    <subcellularLocation>
        <location evidence="2">Membrane</location>
    </subcellularLocation>
</comment>
<dbReference type="NCBIfam" id="TIGR00229">
    <property type="entry name" value="sensory_box"/>
    <property type="match status" value="7"/>
</dbReference>
<dbReference type="Pfam" id="PF02518">
    <property type="entry name" value="HATPase_c"/>
    <property type="match status" value="1"/>
</dbReference>
<evidence type="ECO:0000256" key="2">
    <source>
        <dbReference type="ARBA" id="ARBA00004370"/>
    </source>
</evidence>
<keyword evidence="5 15" id="KW-0597">Phosphoprotein</keyword>
<dbReference type="PROSITE" id="PS50113">
    <property type="entry name" value="PAC"/>
    <property type="match status" value="7"/>
</dbReference>
<dbReference type="Gene3D" id="3.30.450.40">
    <property type="match status" value="2"/>
</dbReference>
<dbReference type="SUPFAM" id="SSF55785">
    <property type="entry name" value="PYP-like sensor domain (PAS domain)"/>
    <property type="match status" value="9"/>
</dbReference>
<dbReference type="InterPro" id="IPR052162">
    <property type="entry name" value="Sensor_kinase/Photoreceptor"/>
</dbReference>
<dbReference type="Pfam" id="PF00512">
    <property type="entry name" value="HisKA"/>
    <property type="match status" value="1"/>
</dbReference>
<keyword evidence="9" id="KW-0418">Kinase</keyword>
<comment type="similarity">
    <text evidence="3">In the N-terminal section; belongs to the phytochrome family.</text>
</comment>
<dbReference type="CDD" id="cd00130">
    <property type="entry name" value="PAS"/>
    <property type="match status" value="6"/>
</dbReference>
<evidence type="ECO:0000313" key="21">
    <source>
        <dbReference type="EMBL" id="WNZ23436.1"/>
    </source>
</evidence>
<keyword evidence="6" id="KW-0808">Transferase</keyword>
<feature type="modified residue" description="4-aspartylphosphate" evidence="15">
    <location>
        <position position="1913"/>
    </location>
</feature>
<evidence type="ECO:0000259" key="20">
    <source>
        <dbReference type="PROSITE" id="PS50113"/>
    </source>
</evidence>
<dbReference type="SMART" id="SM00065">
    <property type="entry name" value="GAF"/>
    <property type="match status" value="2"/>
</dbReference>
<comment type="catalytic activity">
    <reaction evidence="1">
        <text>ATP + protein L-histidine = ADP + protein N-phospho-L-histidine.</text>
        <dbReference type="EC" id="2.7.13.3"/>
    </reaction>
</comment>
<dbReference type="InterPro" id="IPR029016">
    <property type="entry name" value="GAF-like_dom_sf"/>
</dbReference>
<dbReference type="InterPro" id="IPR001610">
    <property type="entry name" value="PAC"/>
</dbReference>
<evidence type="ECO:0000259" key="17">
    <source>
        <dbReference type="PROSITE" id="PS50109"/>
    </source>
</evidence>
<name>A0AA96WJL1_9CYAN</name>
<dbReference type="CDD" id="cd16922">
    <property type="entry name" value="HATPase_EvgS-ArcB-TorS-like"/>
    <property type="match status" value="1"/>
</dbReference>
<dbReference type="Pfam" id="PF08448">
    <property type="entry name" value="PAS_4"/>
    <property type="match status" value="4"/>
</dbReference>
<evidence type="ECO:0000256" key="4">
    <source>
        <dbReference type="ARBA" id="ARBA00012438"/>
    </source>
</evidence>
<evidence type="ECO:0000256" key="15">
    <source>
        <dbReference type="PROSITE-ProRule" id="PRU00169"/>
    </source>
</evidence>
<keyword evidence="12" id="KW-0902">Two-component regulatory system</keyword>
<dbReference type="Pfam" id="PF00072">
    <property type="entry name" value="Response_reg"/>
    <property type="match status" value="1"/>
</dbReference>
<proteinExistence type="inferred from homology"/>
<feature type="domain" description="PAS" evidence="19">
    <location>
        <begin position="1168"/>
        <end position="1229"/>
    </location>
</feature>
<feature type="domain" description="PAS" evidence="19">
    <location>
        <begin position="1427"/>
        <end position="1499"/>
    </location>
</feature>
<feature type="domain" description="PAC" evidence="20">
    <location>
        <begin position="419"/>
        <end position="471"/>
    </location>
</feature>
<sequence>MLTIATLTEAAQAIANETCLEAVLVRLLRLVLDYTNIERGLVLLKQNCDWQIAATAQRSPCSVTGWAAAAGVSSRIVPLSVLQHVDCTQTELILSEPIPSPFADDPYLTQLKQLKQQFESFPTEQSIVVIGLPLVVQETLIGIFYLEYQENYLKNRPENYPENYPENCSIADGVNPHPIDALSPVQRVDAVDADEIQLIRFLCSQAVIALERLDQQRWQFAIEAINAAVWDWDLSTGKSYRSAHWYELLGYTPGEVPPFHTAWIELIHPDDRERVVALIDVCLTGAAPRYSAEYRIRCRNGRYKWFRSQGVVKRNTEGKPVRLVGCNTDLTALRTTEMALKQSQTRFREVFDSTVQFMGVFTPEGRFLDANCTALDFAGLNREQIIDRYVWDTPWFDQLPSSQSQLRQAFQQAVQGEICRFELALRGKTGEVRITDASCKPLYDQTGRVYQILGEARDITDRKQVELALQASEVRYWQIVEQQTDLICRFLPDGTLIFVNEAYCRYFGRSRQELIGQSFFNLIPEMDWQAVRTSLARLTPDHRVITCEHQVVLPDGRICWQQWTDQAFYDADGNLLELQSVGRDITERKLAEIELQTSEAHNRAIINAIPDLMLRVRHDGTCLDLIPPKHGTQKFVPIQSHLAEVLPPDLLEQQLFYIRQALTTGQIQVYEHQFPTSRDECHDESDDEYRDEEVRISPLSADEVLIFIRDISQRKRTEAERQQAEVALQRSEERFRNLVETSTDWVWEVDQQFVFTYASPRCWEMLGYKPEEILGRSALDLMPSEDAKRVAEIWNAIAARYQPFHCLEKVHYHKDGHLVFLETSGVPVFNAVGQFCGYRGIARDITDRKQTEASLQSLVAGTASVTGEDFFPALVSQLAAALNVEHATVSRYQNDCFHTLAFWSKGQLQPHRIYRADSVQACRLTLEQGVFCCERNAQDLFHGRCQAIQMLQAESYLGVALVNSQGQAIGTVCILDSKPLLNPSRYLTLLQLFAVRAAAELERQQAELALHQLNQELEQRVVQRTQELLQIQTALQQSEQFLRSIYEGVDYPIFVLDVLADGSFRQTGWNPACEREIGQTNAEINGKKLEEIISDPARLQEMQAFFTRCLQAGTSISQEEYQNVQGQSSWYLTTLNPLRDQTGRIYRIVGTAFDITDRKRAEAALQESQQFAQRIADNIPNVLYIYDLTQDRHMYINRELVNCLGYTIAEVKAMHLDQLMNLLHPDDLEAHRIHGRRLTAATDGEVLEIEYRIRHANGDWRWFYSRDAVFRRSATGKVTQIIGTAQDITDRKQLEQEQARLLAILEASPDYVGIASPTGDVLWLNAQFKQLVGLPADASAAQFAQYKIVDFHPGWATEIICNQGIPYAAQHGIWLGETCLHNPNGEDIPVSQLILRHTSGNGEVQYLSTIMRDIGDRKRAELAIRQSEERLQLALEGSGDGLWDWNVLTGESYFSPLWFEMLGYEANEWPAHVETWKMLMHPDDRVAVIPQLRRHLSGHTSSYSAEFRLRTKSGEWKWISAHGKVVARNPAGEPLRMLGTHRDISDRKRAEAALQQANLELESRVEARTAELRQAKEAAEAASLAKSTFLANISHELRTPLNAILGFSQLMTRDPSLTLEQQQQLGIINRNGEHLLTLINDILEMSKIEAGRTVLNPNNLDLYRLLHSVEEMFRLKASSKGLNLVVEQAIDVPQFIYTDEGKLRQVLINLLGNAIKFTSSGCVTLRVFWYSQTQSTNQSENQPKDIDADNSQLIPELTAFTSSLGFEVEDTGPGINPSELDRLFEPFMQTESGRRSQEGTGLGLPISRQFVHLMGGELTVQSQLGKGSIFRFHIPTQQVEEATPQLELADRRVIGLAPGQPQYRILVVEDNWANRQLLVDLLVLIGFEVQTATNGQEAIEMWRTWLPHLIWMDIRMPLLDGYEATQRIRAEIANRPSPQPSTVIIALTASAFEEDRLAILGAGCDDFVRKPVPERMLLEKIAQYLNVQYIYANPTSGAITHLPNKPTALTDVALEPMSDQLSKMPITWIEQLHRAAQIADEEMILQLIEEIPATQGQMANTLRELVHHFHLEQIIQITQAKVGSEADPEEFNV</sequence>
<dbReference type="Pfam" id="PF13426">
    <property type="entry name" value="PAS_9"/>
    <property type="match status" value="1"/>
</dbReference>
<evidence type="ECO:0000256" key="14">
    <source>
        <dbReference type="ARBA" id="ARBA00074306"/>
    </source>
</evidence>
<feature type="domain" description="PAS" evidence="19">
    <location>
        <begin position="214"/>
        <end position="286"/>
    </location>
</feature>
<dbReference type="PROSITE" id="PS50110">
    <property type="entry name" value="RESPONSE_REGULATORY"/>
    <property type="match status" value="1"/>
</dbReference>
<feature type="domain" description="Histidine kinase" evidence="17">
    <location>
        <begin position="1592"/>
        <end position="1838"/>
    </location>
</feature>
<evidence type="ECO:0000256" key="9">
    <source>
        <dbReference type="ARBA" id="ARBA00022777"/>
    </source>
</evidence>
<keyword evidence="13" id="KW-0472">Membrane</keyword>
<evidence type="ECO:0000256" key="1">
    <source>
        <dbReference type="ARBA" id="ARBA00000085"/>
    </source>
</evidence>
<dbReference type="SUPFAM" id="SSF47384">
    <property type="entry name" value="Homodimeric domain of signal transducing histidine kinase"/>
    <property type="match status" value="1"/>
</dbReference>
<dbReference type="CDD" id="cd00082">
    <property type="entry name" value="HisKA"/>
    <property type="match status" value="1"/>
</dbReference>
<keyword evidence="16" id="KW-0175">Coiled coil</keyword>
<dbReference type="InterPro" id="IPR004358">
    <property type="entry name" value="Sig_transdc_His_kin-like_C"/>
</dbReference>
<keyword evidence="10" id="KW-0067">ATP-binding</keyword>
<reference evidence="21" key="1">
    <citation type="submission" date="2020-05" db="EMBL/GenBank/DDBJ databases">
        <authorList>
            <person name="Zhu T."/>
            <person name="Keshari N."/>
            <person name="Lu X."/>
        </authorList>
    </citation>
    <scope>NUCLEOTIDE SEQUENCE</scope>
    <source>
        <strain evidence="21">NK1-12</strain>
    </source>
</reference>
<dbReference type="InterPro" id="IPR013655">
    <property type="entry name" value="PAS_fold_3"/>
</dbReference>
<dbReference type="SMART" id="SM00086">
    <property type="entry name" value="PAC"/>
    <property type="match status" value="7"/>
</dbReference>
<feature type="coiled-coil region" evidence="16">
    <location>
        <begin position="994"/>
        <end position="1023"/>
    </location>
</feature>
<feature type="domain" description="PAS" evidence="19">
    <location>
        <begin position="472"/>
        <end position="542"/>
    </location>
</feature>
<organism evidence="21">
    <name type="scientific">Leptolyngbya sp. NK1-12</name>
    <dbReference type="NCBI Taxonomy" id="2547451"/>
    <lineage>
        <taxon>Bacteria</taxon>
        <taxon>Bacillati</taxon>
        <taxon>Cyanobacteriota</taxon>
        <taxon>Cyanophyceae</taxon>
        <taxon>Leptolyngbyales</taxon>
        <taxon>Leptolyngbyaceae</taxon>
        <taxon>Leptolyngbya group</taxon>
        <taxon>Leptolyngbya</taxon>
    </lineage>
</organism>
<dbReference type="FunFam" id="1.10.287.130:FF:000004">
    <property type="entry name" value="Ethylene receptor 1"/>
    <property type="match status" value="1"/>
</dbReference>
<protein>
    <recommendedName>
        <fullName evidence="14">Circadian input-output histidine kinase CikA</fullName>
        <ecNumber evidence="4">2.7.13.3</ecNumber>
    </recommendedName>
</protein>
<dbReference type="SUPFAM" id="SSF55874">
    <property type="entry name" value="ATPase domain of HSP90 chaperone/DNA topoisomerase II/histidine kinase"/>
    <property type="match status" value="1"/>
</dbReference>
<dbReference type="Gene3D" id="1.10.287.130">
    <property type="match status" value="1"/>
</dbReference>
<accession>A0AA96WJL1</accession>